<dbReference type="EMBL" id="FQZC01000002">
    <property type="protein sequence ID" value="SHJ11743.1"/>
    <property type="molecule type" value="Genomic_DNA"/>
</dbReference>
<keyword evidence="2" id="KW-1185">Reference proteome</keyword>
<dbReference type="Proteomes" id="UP000184290">
    <property type="component" value="Unassembled WGS sequence"/>
</dbReference>
<comment type="caution">
    <text evidence="1">The sequence shown here is derived from an EMBL/GenBank/DDBJ whole genome shotgun (WGS) entry which is preliminary data.</text>
</comment>
<dbReference type="InterPro" id="IPR002736">
    <property type="entry name" value="CitG"/>
</dbReference>
<dbReference type="Gene3D" id="1.10.4200.10">
    <property type="entry name" value="Triphosphoribosyl-dephospho-CoA protein"/>
    <property type="match status" value="1"/>
</dbReference>
<reference evidence="1 2" key="1">
    <citation type="submission" date="2016-11" db="EMBL/GenBank/DDBJ databases">
        <authorList>
            <person name="Varghese N."/>
            <person name="Submissions S."/>
        </authorList>
    </citation>
    <scope>NUCLEOTIDE SEQUENCE [LARGE SCALE GENOMIC DNA]</scope>
    <source>
        <strain evidence="1 2">DSM 21988</strain>
    </source>
</reference>
<dbReference type="PANTHER" id="PTHR42280">
    <property type="entry name" value="CITG FAMILY PROTEIN"/>
    <property type="match status" value="1"/>
</dbReference>
<protein>
    <submittedName>
        <fullName evidence="1">Triphosphoribosyl-dephospho-CoA synthase</fullName>
    </submittedName>
</protein>
<dbReference type="Pfam" id="PF01874">
    <property type="entry name" value="CitG"/>
    <property type="match status" value="1"/>
</dbReference>
<dbReference type="PANTHER" id="PTHR42280:SF1">
    <property type="entry name" value="CITG FAMILY PROTEIN"/>
    <property type="match status" value="1"/>
</dbReference>
<proteinExistence type="predicted"/>
<dbReference type="RefSeq" id="WP_060604576.1">
    <property type="nucleotide sequence ID" value="NZ_FQZC01000002.1"/>
</dbReference>
<name>A0ABY1IFW2_9HYPH</name>
<evidence type="ECO:0000313" key="1">
    <source>
        <dbReference type="EMBL" id="SHJ11743.1"/>
    </source>
</evidence>
<organism evidence="1 2">
    <name type="scientific">Aureimonas altamirensis DSM 21988</name>
    <dbReference type="NCBI Taxonomy" id="1121026"/>
    <lineage>
        <taxon>Bacteria</taxon>
        <taxon>Pseudomonadati</taxon>
        <taxon>Pseudomonadota</taxon>
        <taxon>Alphaproteobacteria</taxon>
        <taxon>Hyphomicrobiales</taxon>
        <taxon>Aurantimonadaceae</taxon>
        <taxon>Aureimonas</taxon>
    </lineage>
</organism>
<accession>A0ABY1IFW2</accession>
<sequence>MTSADAVAALFVKACRAELDALKPGNVHRFEAGHGMSVQDFETSAEVSAPLLCAKGVGVGARILAAVSATRQAVGQNTNLGILLLCAPLAKAAERPGGLLRTHLQAVLADMSPQDAEDTFRAIALAAPGGLGTAPEGDVRKPPQIGLLAAMRLAADRDLIARQYANGFADIFEIGVPLAEGRPMEKAAQQVFLAFATATPDSHVARKFGDAAAADLMHRFRALVGAPQEALAAFDRTLKAQGLNPGTSADMTVASLFAAALDEKASEPR</sequence>
<evidence type="ECO:0000313" key="2">
    <source>
        <dbReference type="Proteomes" id="UP000184290"/>
    </source>
</evidence>
<gene>
    <name evidence="1" type="ORF">SAMN02745911_1720</name>
</gene>